<dbReference type="Gramene" id="Pp3c5_3740V3.3">
    <property type="protein sequence ID" value="Pp3c5_3740V3.3"/>
    <property type="gene ID" value="Pp3c5_3740"/>
</dbReference>
<gene>
    <name evidence="3" type="primary">LOC112282931</name>
</gene>
<dbReference type="Proteomes" id="UP000006727">
    <property type="component" value="Chromosome 5"/>
</dbReference>
<dbReference type="PANTHER" id="PTHR20922">
    <property type="entry name" value="DNL-TYPE ZINC FINGER PROTEIN"/>
    <property type="match status" value="1"/>
</dbReference>
<dbReference type="InterPro" id="IPR024158">
    <property type="entry name" value="Mt_import_TIM15"/>
</dbReference>
<sequence length="237" mass="25723">MATGAVLLQVGTRYWGVDSCALHSNRVCGFGTTHEHCSWSKLKVNGSREMKLRDRLGFLRSEKMKLLSPIVGAASQRFDDAFEEPAYSDSETEAGASEVSPDSLDKEEISPEAGAIVVSSLSTSLQTLSKDEAMGIILNAAGSTAGWTTGSGLEGPSYPMEEAANEMPGPIFSKSPRRRMRVAFTCNVCGHRSIRAINPHAYTDGTVFVQVSRLTYALWCSSCTLCEVYDHNVSRKL</sequence>
<evidence type="ECO:0000313" key="4">
    <source>
        <dbReference type="Proteomes" id="UP000006727"/>
    </source>
</evidence>
<dbReference type="GO" id="GO:0008270">
    <property type="term" value="F:zinc ion binding"/>
    <property type="evidence" value="ECO:0007669"/>
    <property type="project" value="InterPro"/>
</dbReference>
<feature type="domain" description="DNL-type" evidence="2">
    <location>
        <begin position="182"/>
        <end position="210"/>
    </location>
</feature>
<protein>
    <recommendedName>
        <fullName evidence="2">DNL-type domain-containing protein</fullName>
    </recommendedName>
</protein>
<name>A0A7I4E7N8_PHYPA</name>
<dbReference type="EMBL" id="ABEU02000005">
    <property type="status" value="NOT_ANNOTATED_CDS"/>
    <property type="molecule type" value="Genomic_DNA"/>
</dbReference>
<feature type="region of interest" description="Disordered" evidence="1">
    <location>
        <begin position="84"/>
        <end position="108"/>
    </location>
</feature>
<reference evidence="3 4" key="2">
    <citation type="journal article" date="2018" name="Plant J.">
        <title>The Physcomitrella patens chromosome-scale assembly reveals moss genome structure and evolution.</title>
        <authorList>
            <person name="Lang D."/>
            <person name="Ullrich K.K."/>
            <person name="Murat F."/>
            <person name="Fuchs J."/>
            <person name="Jenkins J."/>
            <person name="Haas F.B."/>
            <person name="Piednoel M."/>
            <person name="Gundlach H."/>
            <person name="Van Bel M."/>
            <person name="Meyberg R."/>
            <person name="Vives C."/>
            <person name="Morata J."/>
            <person name="Symeonidi A."/>
            <person name="Hiss M."/>
            <person name="Muchero W."/>
            <person name="Kamisugi Y."/>
            <person name="Saleh O."/>
            <person name="Blanc G."/>
            <person name="Decker E.L."/>
            <person name="van Gessel N."/>
            <person name="Grimwood J."/>
            <person name="Hayes R.D."/>
            <person name="Graham S.W."/>
            <person name="Gunter L.E."/>
            <person name="McDaniel S.F."/>
            <person name="Hoernstein S.N.W."/>
            <person name="Larsson A."/>
            <person name="Li F.W."/>
            <person name="Perroud P.F."/>
            <person name="Phillips J."/>
            <person name="Ranjan P."/>
            <person name="Rokshar D.S."/>
            <person name="Rothfels C.J."/>
            <person name="Schneider L."/>
            <person name="Shu S."/>
            <person name="Stevenson D.W."/>
            <person name="Thummler F."/>
            <person name="Tillich M."/>
            <person name="Villarreal Aguilar J.C."/>
            <person name="Widiez T."/>
            <person name="Wong G.K."/>
            <person name="Wymore A."/>
            <person name="Zhang Y."/>
            <person name="Zimmer A.D."/>
            <person name="Quatrano R.S."/>
            <person name="Mayer K.F.X."/>
            <person name="Goodstein D."/>
            <person name="Casacuberta J.M."/>
            <person name="Vandepoele K."/>
            <person name="Reski R."/>
            <person name="Cuming A.C."/>
            <person name="Tuskan G.A."/>
            <person name="Maumus F."/>
            <person name="Salse J."/>
            <person name="Schmutz J."/>
            <person name="Rensing S.A."/>
        </authorList>
    </citation>
    <scope>NUCLEOTIDE SEQUENCE [LARGE SCALE GENOMIC DNA]</scope>
    <source>
        <strain evidence="3 4">cv. Gransden 2004</strain>
    </source>
</reference>
<dbReference type="PANTHER" id="PTHR20922:SF15">
    <property type="entry name" value="A_TM021B04.14 PROTEIN"/>
    <property type="match status" value="1"/>
</dbReference>
<dbReference type="EnsemblPlants" id="Pp3c5_3740V3.3">
    <property type="protein sequence ID" value="Pp3c5_3740V3.3"/>
    <property type="gene ID" value="Pp3c5_3740"/>
</dbReference>
<reference evidence="3 4" key="1">
    <citation type="journal article" date="2008" name="Science">
        <title>The Physcomitrella genome reveals evolutionary insights into the conquest of land by plants.</title>
        <authorList>
            <person name="Rensing S."/>
            <person name="Lang D."/>
            <person name="Zimmer A."/>
            <person name="Terry A."/>
            <person name="Salamov A."/>
            <person name="Shapiro H."/>
            <person name="Nishiyama T."/>
            <person name="Perroud P.-F."/>
            <person name="Lindquist E."/>
            <person name="Kamisugi Y."/>
            <person name="Tanahashi T."/>
            <person name="Sakakibara K."/>
            <person name="Fujita T."/>
            <person name="Oishi K."/>
            <person name="Shin-I T."/>
            <person name="Kuroki Y."/>
            <person name="Toyoda A."/>
            <person name="Suzuki Y."/>
            <person name="Hashimoto A."/>
            <person name="Yamaguchi K."/>
            <person name="Sugano A."/>
            <person name="Kohara Y."/>
            <person name="Fujiyama A."/>
            <person name="Anterola A."/>
            <person name="Aoki S."/>
            <person name="Ashton N."/>
            <person name="Barbazuk W.B."/>
            <person name="Barker E."/>
            <person name="Bennetzen J."/>
            <person name="Bezanilla M."/>
            <person name="Blankenship R."/>
            <person name="Cho S.H."/>
            <person name="Dutcher S."/>
            <person name="Estelle M."/>
            <person name="Fawcett J.A."/>
            <person name="Gundlach H."/>
            <person name="Hanada K."/>
            <person name="Heyl A."/>
            <person name="Hicks K.A."/>
            <person name="Hugh J."/>
            <person name="Lohr M."/>
            <person name="Mayer K."/>
            <person name="Melkozernov A."/>
            <person name="Murata T."/>
            <person name="Nelson D."/>
            <person name="Pils B."/>
            <person name="Prigge M."/>
            <person name="Reiss B."/>
            <person name="Renner T."/>
            <person name="Rombauts S."/>
            <person name="Rushton P."/>
            <person name="Sanderfoot A."/>
            <person name="Schween G."/>
            <person name="Shiu S.-H."/>
            <person name="Stueber K."/>
            <person name="Theodoulou F.L."/>
            <person name="Tu H."/>
            <person name="Van de Peer Y."/>
            <person name="Verrier P.J."/>
            <person name="Waters E."/>
            <person name="Wood A."/>
            <person name="Yang L."/>
            <person name="Cove D."/>
            <person name="Cuming A."/>
            <person name="Hasebe M."/>
            <person name="Lucas S."/>
            <person name="Mishler D.B."/>
            <person name="Reski R."/>
            <person name="Grigoriev I."/>
            <person name="Quatrano R.S."/>
            <person name="Boore J.L."/>
        </authorList>
    </citation>
    <scope>NUCLEOTIDE SEQUENCE [LARGE SCALE GENOMIC DNA]</scope>
    <source>
        <strain evidence="3 4">cv. Gransden 2004</strain>
    </source>
</reference>
<evidence type="ECO:0000259" key="2">
    <source>
        <dbReference type="Pfam" id="PF05180"/>
    </source>
</evidence>
<dbReference type="AlphaFoldDB" id="A0A7I4E7N8"/>
<keyword evidence="4" id="KW-1185">Reference proteome</keyword>
<organism evidence="3 4">
    <name type="scientific">Physcomitrium patens</name>
    <name type="common">Spreading-leaved earth moss</name>
    <name type="synonym">Physcomitrella patens</name>
    <dbReference type="NCBI Taxonomy" id="3218"/>
    <lineage>
        <taxon>Eukaryota</taxon>
        <taxon>Viridiplantae</taxon>
        <taxon>Streptophyta</taxon>
        <taxon>Embryophyta</taxon>
        <taxon>Bryophyta</taxon>
        <taxon>Bryophytina</taxon>
        <taxon>Bryopsida</taxon>
        <taxon>Funariidae</taxon>
        <taxon>Funariales</taxon>
        <taxon>Funariaceae</taxon>
        <taxon>Physcomitrium</taxon>
    </lineage>
</organism>
<proteinExistence type="predicted"/>
<accession>A0A7I4E7N8</accession>
<dbReference type="InterPro" id="IPR007853">
    <property type="entry name" value="Znf_DNL-typ"/>
</dbReference>
<evidence type="ECO:0000313" key="3">
    <source>
        <dbReference type="EnsemblPlants" id="Pp3c5_3740V3.3"/>
    </source>
</evidence>
<evidence type="ECO:0000256" key="1">
    <source>
        <dbReference type="SAM" id="MobiDB-lite"/>
    </source>
</evidence>
<dbReference type="Pfam" id="PF05180">
    <property type="entry name" value="zf-DNL"/>
    <property type="match status" value="1"/>
</dbReference>
<reference evidence="3" key="3">
    <citation type="submission" date="2020-12" db="UniProtKB">
        <authorList>
            <consortium name="EnsemblPlants"/>
        </authorList>
    </citation>
    <scope>IDENTIFICATION</scope>
</reference>